<feature type="compositionally biased region" description="Basic and acidic residues" evidence="4">
    <location>
        <begin position="232"/>
        <end position="266"/>
    </location>
</feature>
<dbReference type="PANTHER" id="PTHR13817">
    <property type="entry name" value="TITIN"/>
    <property type="match status" value="1"/>
</dbReference>
<evidence type="ECO:0000259" key="5">
    <source>
        <dbReference type="PROSITE" id="PS50853"/>
    </source>
</evidence>
<comment type="caution">
    <text evidence="6">The sequence shown here is derived from an EMBL/GenBank/DDBJ whole genome shotgun (WGS) entry which is preliminary data.</text>
</comment>
<evidence type="ECO:0000256" key="2">
    <source>
        <dbReference type="ARBA" id="ARBA00023295"/>
    </source>
</evidence>
<dbReference type="InterPro" id="IPR036116">
    <property type="entry name" value="FN3_sf"/>
</dbReference>
<organism evidence="6">
    <name type="scientific">Thermocrispum agreste</name>
    <dbReference type="NCBI Taxonomy" id="37925"/>
    <lineage>
        <taxon>Bacteria</taxon>
        <taxon>Bacillati</taxon>
        <taxon>Actinomycetota</taxon>
        <taxon>Actinomycetes</taxon>
        <taxon>Pseudonocardiales</taxon>
        <taxon>Pseudonocardiaceae</taxon>
        <taxon>Thermocrispum</taxon>
    </lineage>
</organism>
<feature type="compositionally biased region" description="Basic and acidic residues" evidence="4">
    <location>
        <begin position="187"/>
        <end position="203"/>
    </location>
</feature>
<keyword evidence="2" id="KW-0378">Hydrolase</keyword>
<keyword evidence="1" id="KW-0677">Repeat</keyword>
<dbReference type="STRING" id="1111738.GCA_000427905_03169"/>
<keyword evidence="2" id="KW-0326">Glycosidase</keyword>
<evidence type="ECO:0000256" key="1">
    <source>
        <dbReference type="ARBA" id="ARBA00022737"/>
    </source>
</evidence>
<dbReference type="AlphaFoldDB" id="A0A2W4JEX0"/>
<dbReference type="EMBL" id="QGUI01000299">
    <property type="protein sequence ID" value="PZM97620.1"/>
    <property type="molecule type" value="Genomic_DNA"/>
</dbReference>
<sequence>MGVGGDGGPIDGGGPLAEPVVTSYGTVWVPRVDKGLLCWLAKDARLVSCPVSVPEGHRGKLTVVADRPAFVDTTTDSVHPLGSAGLGEGVPMGVDVPTEVEVAPRDVDGRVAVLDPQAKRLVLVDAKPLTRSGRPEQPLIVPLAGGDYEGPASTGDAVALLDRSSNTVETYGGDGRQIARQQLPGEPADREQPLITGEDGRVYADGKRGDHVLVVDHDGKVADVDLTGANGDGERTAKDRTADRNVDRAPSRRPDRTDRERPRRQQEQPSASDRSVDDRPEGNVLPDPKPATPPGAPRDVSASPGNASAVVSWSPPRSTGGGAITGYRITWAGGSRTVSADATSARITGLTNGRSYVFTVAARNAAGLGTKANSRAVTPRAVPTVDVVSARQTGDREVTLTVRVDGGGDPNVTCRVTWQRNSAGRTMLCNAASNGGTATRQLVIGNLPPGSYTFYASGENRAGRGPRGRGATVQVIGPKLVLTKGEPTDEYCGDLPGCAWMHIEFTGFEPGSSVHLDPYSSDPDYDNPGATIVIDEDGTASTDRFAYAGTGHTVWVVATLPDGTKVKSNEMVW</sequence>
<dbReference type="InterPro" id="IPR050964">
    <property type="entry name" value="Striated_Muscle_Regulatory"/>
</dbReference>
<reference evidence="6" key="1">
    <citation type="submission" date="2018-05" db="EMBL/GenBank/DDBJ databases">
        <authorList>
            <person name="Lanie J.A."/>
            <person name="Ng W.-L."/>
            <person name="Kazmierczak K.M."/>
            <person name="Andrzejewski T.M."/>
            <person name="Davidsen T.M."/>
            <person name="Wayne K.J."/>
            <person name="Tettelin H."/>
            <person name="Glass J.I."/>
            <person name="Rusch D."/>
            <person name="Podicherti R."/>
            <person name="Tsui H.-C.T."/>
            <person name="Winkler M.E."/>
        </authorList>
    </citation>
    <scope>NUCLEOTIDE SEQUENCE</scope>
    <source>
        <strain evidence="6">ZC4RG45</strain>
    </source>
</reference>
<feature type="compositionally biased region" description="Pro residues" evidence="4">
    <location>
        <begin position="287"/>
        <end position="296"/>
    </location>
</feature>
<proteinExistence type="predicted"/>
<dbReference type="SUPFAM" id="SSF49265">
    <property type="entry name" value="Fibronectin type III"/>
    <property type="match status" value="1"/>
</dbReference>
<dbReference type="InterPro" id="IPR013783">
    <property type="entry name" value="Ig-like_fold"/>
</dbReference>
<dbReference type="Gene3D" id="2.60.40.10">
    <property type="entry name" value="Immunoglobulins"/>
    <property type="match status" value="1"/>
</dbReference>
<feature type="region of interest" description="Disordered" evidence="4">
    <location>
        <begin position="223"/>
        <end position="322"/>
    </location>
</feature>
<protein>
    <recommendedName>
        <fullName evidence="5">Fibronectin type-III domain-containing protein</fullName>
    </recommendedName>
</protein>
<dbReference type="PRINTS" id="PR00014">
    <property type="entry name" value="FNTYPEIII"/>
</dbReference>
<keyword evidence="3" id="KW-0119">Carbohydrate metabolism</keyword>
<dbReference type="Pfam" id="PF00041">
    <property type="entry name" value="fn3"/>
    <property type="match status" value="1"/>
</dbReference>
<evidence type="ECO:0000256" key="3">
    <source>
        <dbReference type="ARBA" id="ARBA00023326"/>
    </source>
</evidence>
<dbReference type="InterPro" id="IPR003961">
    <property type="entry name" value="FN3_dom"/>
</dbReference>
<feature type="domain" description="Fibronectin type-III" evidence="5">
    <location>
        <begin position="293"/>
        <end position="384"/>
    </location>
</feature>
<dbReference type="PROSITE" id="PS50853">
    <property type="entry name" value="FN3"/>
    <property type="match status" value="1"/>
</dbReference>
<dbReference type="SMART" id="SM00060">
    <property type="entry name" value="FN3"/>
    <property type="match status" value="2"/>
</dbReference>
<accession>A0A2W4JEX0</accession>
<gene>
    <name evidence="6" type="ORF">DIU77_09005</name>
</gene>
<dbReference type="PANTHER" id="PTHR13817:SF73">
    <property type="entry name" value="FIBRONECTIN TYPE-III DOMAIN-CONTAINING PROTEIN"/>
    <property type="match status" value="1"/>
</dbReference>
<dbReference type="GO" id="GO:0000272">
    <property type="term" value="P:polysaccharide catabolic process"/>
    <property type="evidence" value="ECO:0007669"/>
    <property type="project" value="UniProtKB-KW"/>
</dbReference>
<feature type="compositionally biased region" description="Polar residues" evidence="4">
    <location>
        <begin position="303"/>
        <end position="317"/>
    </location>
</feature>
<evidence type="ECO:0000256" key="4">
    <source>
        <dbReference type="SAM" id="MobiDB-lite"/>
    </source>
</evidence>
<evidence type="ECO:0000313" key="6">
    <source>
        <dbReference type="EMBL" id="PZM97620.1"/>
    </source>
</evidence>
<name>A0A2W4JEX0_9PSEU</name>
<keyword evidence="3" id="KW-0624">Polysaccharide degradation</keyword>
<feature type="region of interest" description="Disordered" evidence="4">
    <location>
        <begin position="168"/>
        <end position="203"/>
    </location>
</feature>
<dbReference type="GO" id="GO:0016798">
    <property type="term" value="F:hydrolase activity, acting on glycosyl bonds"/>
    <property type="evidence" value="ECO:0007669"/>
    <property type="project" value="UniProtKB-KW"/>
</dbReference>
<dbReference type="CDD" id="cd00063">
    <property type="entry name" value="FN3"/>
    <property type="match status" value="1"/>
</dbReference>